<sequence>MLLMETESFQMSQPSQMSITPGHICVERCCSRGCQAKVPFRMHKRSGEVVMHTLFLPVLLDLQTHSHAKLLPVKSSESLIAIDQMGTHPNTLHPRSTIPNASSPSTAPKAGSLYLTYEQNINHSDELLLSYAKLIARASCTSTRGISSITTYAQPMDESCSSLRALAQAAHHHHDSQAANKLPLPECSMAPECLRGKKCKPFRFNMSPKFSSITRIDPSITPTQTSLPPFNPSTPQINKVNNSYSNSERPNVSLECVRCPPG</sequence>
<reference evidence="2" key="1">
    <citation type="submission" date="2021-01" db="EMBL/GenBank/DDBJ databases">
        <authorList>
            <person name="Corre E."/>
            <person name="Pelletier E."/>
            <person name="Niang G."/>
            <person name="Scheremetjew M."/>
            <person name="Finn R."/>
            <person name="Kale V."/>
            <person name="Holt S."/>
            <person name="Cochrane G."/>
            <person name="Meng A."/>
            <person name="Brown T."/>
            <person name="Cohen L."/>
        </authorList>
    </citation>
    <scope>NUCLEOTIDE SEQUENCE</scope>
    <source>
        <strain evidence="2">CCMP2058</strain>
    </source>
</reference>
<evidence type="ECO:0000313" key="2">
    <source>
        <dbReference type="EMBL" id="CAD8451981.1"/>
    </source>
</evidence>
<dbReference type="EMBL" id="HBEM01016267">
    <property type="protein sequence ID" value="CAD8451979.1"/>
    <property type="molecule type" value="Transcribed_RNA"/>
</dbReference>
<dbReference type="AlphaFoldDB" id="A0A6T6V3M8"/>
<gene>
    <name evidence="1" type="ORF">LAMO00422_LOCUS11189</name>
    <name evidence="2" type="ORF">LAMO00422_LOCUS11190</name>
</gene>
<accession>A0A6T6V3M8</accession>
<dbReference type="EMBL" id="HBEM01016268">
    <property type="protein sequence ID" value="CAD8451981.1"/>
    <property type="molecule type" value="Transcribed_RNA"/>
</dbReference>
<proteinExistence type="predicted"/>
<protein>
    <submittedName>
        <fullName evidence="2">Uncharacterized protein</fullName>
    </submittedName>
</protein>
<organism evidence="2">
    <name type="scientific">Amorphochlora amoebiformis</name>
    <dbReference type="NCBI Taxonomy" id="1561963"/>
    <lineage>
        <taxon>Eukaryota</taxon>
        <taxon>Sar</taxon>
        <taxon>Rhizaria</taxon>
        <taxon>Cercozoa</taxon>
        <taxon>Chlorarachniophyceae</taxon>
        <taxon>Amorphochlora</taxon>
    </lineage>
</organism>
<evidence type="ECO:0000313" key="1">
    <source>
        <dbReference type="EMBL" id="CAD8451979.1"/>
    </source>
</evidence>
<name>A0A6T6V3M8_9EUKA</name>